<proteinExistence type="predicted"/>
<feature type="compositionally biased region" description="Basic and acidic residues" evidence="1">
    <location>
        <begin position="13"/>
        <end position="47"/>
    </location>
</feature>
<gene>
    <name evidence="2" type="ORF">OSB04_000754</name>
</gene>
<feature type="region of interest" description="Disordered" evidence="1">
    <location>
        <begin position="75"/>
        <end position="126"/>
    </location>
</feature>
<evidence type="ECO:0000313" key="3">
    <source>
        <dbReference type="Proteomes" id="UP001172457"/>
    </source>
</evidence>
<keyword evidence="3" id="KW-1185">Reference proteome</keyword>
<dbReference type="AlphaFoldDB" id="A0AA38U927"/>
<evidence type="ECO:0000256" key="1">
    <source>
        <dbReference type="SAM" id="MobiDB-lite"/>
    </source>
</evidence>
<feature type="compositionally biased region" description="Basic and acidic residues" evidence="1">
    <location>
        <begin position="77"/>
        <end position="102"/>
    </location>
</feature>
<feature type="region of interest" description="Disordered" evidence="1">
    <location>
        <begin position="1"/>
        <end position="55"/>
    </location>
</feature>
<dbReference type="Proteomes" id="UP001172457">
    <property type="component" value="Chromosome 1"/>
</dbReference>
<dbReference type="PANTHER" id="PTHR34950:SF2">
    <property type="entry name" value="OS10G0364900 PROTEIN"/>
    <property type="match status" value="1"/>
</dbReference>
<dbReference type="EMBL" id="JARYMX010000001">
    <property type="protein sequence ID" value="KAJ9564788.1"/>
    <property type="molecule type" value="Genomic_DNA"/>
</dbReference>
<reference evidence="2" key="1">
    <citation type="submission" date="2023-03" db="EMBL/GenBank/DDBJ databases">
        <title>Chromosome-scale reference genome and RAD-based genetic map of yellow starthistle (Centaurea solstitialis) reveal putative structural variation and QTLs associated with invader traits.</title>
        <authorList>
            <person name="Reatini B."/>
            <person name="Cang F.A."/>
            <person name="Jiang Q."/>
            <person name="Mckibben M.T.W."/>
            <person name="Barker M.S."/>
            <person name="Rieseberg L.H."/>
            <person name="Dlugosch K.M."/>
        </authorList>
    </citation>
    <scope>NUCLEOTIDE SEQUENCE</scope>
    <source>
        <strain evidence="2">CAN-66</strain>
        <tissue evidence="2">Leaf</tissue>
    </source>
</reference>
<protein>
    <submittedName>
        <fullName evidence="2">Uncharacterized protein</fullName>
    </submittedName>
</protein>
<evidence type="ECO:0000313" key="2">
    <source>
        <dbReference type="EMBL" id="KAJ9564788.1"/>
    </source>
</evidence>
<dbReference type="PANTHER" id="PTHR34950">
    <property type="entry name" value="OS04G0457400 PROTEIN"/>
    <property type="match status" value="1"/>
</dbReference>
<sequence>MSSIGFSYAQIDAQKERLREKTKKREEKSVQDGEKRNDGIKRGDNKKVHPGCSPSMDILTTMSSIGFSYAQINAQQERLREKTKKREEKSVQDGGKRNDGVKRGGNKKVHPGCSPSMDIAGNTNKS</sequence>
<name>A0AA38U927_9ASTR</name>
<accession>A0AA38U927</accession>
<organism evidence="2 3">
    <name type="scientific">Centaurea solstitialis</name>
    <name type="common">yellow star-thistle</name>
    <dbReference type="NCBI Taxonomy" id="347529"/>
    <lineage>
        <taxon>Eukaryota</taxon>
        <taxon>Viridiplantae</taxon>
        <taxon>Streptophyta</taxon>
        <taxon>Embryophyta</taxon>
        <taxon>Tracheophyta</taxon>
        <taxon>Spermatophyta</taxon>
        <taxon>Magnoliopsida</taxon>
        <taxon>eudicotyledons</taxon>
        <taxon>Gunneridae</taxon>
        <taxon>Pentapetalae</taxon>
        <taxon>asterids</taxon>
        <taxon>campanulids</taxon>
        <taxon>Asterales</taxon>
        <taxon>Asteraceae</taxon>
        <taxon>Carduoideae</taxon>
        <taxon>Cardueae</taxon>
        <taxon>Centaureinae</taxon>
        <taxon>Centaurea</taxon>
    </lineage>
</organism>
<comment type="caution">
    <text evidence="2">The sequence shown here is derived from an EMBL/GenBank/DDBJ whole genome shotgun (WGS) entry which is preliminary data.</text>
</comment>